<evidence type="ECO:0000313" key="1">
    <source>
        <dbReference type="EMBL" id="KKC31063.1"/>
    </source>
</evidence>
<evidence type="ECO:0000313" key="3">
    <source>
        <dbReference type="Proteomes" id="UP000033519"/>
    </source>
</evidence>
<dbReference type="OrthoDB" id="7951175at2"/>
<dbReference type="RefSeq" id="WP_046173062.1">
    <property type="nucleotide sequence ID" value="NZ_FOMB01000023.1"/>
</dbReference>
<keyword evidence="3" id="KW-1185">Reference proteome</keyword>
<evidence type="ECO:0000313" key="4">
    <source>
        <dbReference type="Proteomes" id="UP000182258"/>
    </source>
</evidence>
<dbReference type="Proteomes" id="UP000033519">
    <property type="component" value="Unassembled WGS sequence"/>
</dbReference>
<dbReference type="PATRIC" id="fig|728005.3.peg.2788"/>
<dbReference type="EMBL" id="LAPV01000235">
    <property type="protein sequence ID" value="KKC31063.1"/>
    <property type="molecule type" value="Genomic_DNA"/>
</dbReference>
<gene>
    <name evidence="2" type="ORF">SAMN04488059_12345</name>
    <name evidence="1" type="ORF">WH91_21595</name>
</gene>
<sequence>MVVPFFGIFTPDFGQRKMTDEAPYKAGFFGGLPDAAAGAVPLSKAEQDACYLNGKSWEPDPVERAATRPYSFVSRYTP</sequence>
<dbReference type="Proteomes" id="UP000182258">
    <property type="component" value="Unassembled WGS sequence"/>
</dbReference>
<dbReference type="STRING" id="728005.SAMN04488059_12345"/>
<protein>
    <submittedName>
        <fullName evidence="2">Uncharacterized protein</fullName>
    </submittedName>
</protein>
<organism evidence="2 4">
    <name type="scientific">Devosia psychrophila</name>
    <dbReference type="NCBI Taxonomy" id="728005"/>
    <lineage>
        <taxon>Bacteria</taxon>
        <taxon>Pseudomonadati</taxon>
        <taxon>Pseudomonadota</taxon>
        <taxon>Alphaproteobacteria</taxon>
        <taxon>Hyphomicrobiales</taxon>
        <taxon>Devosiaceae</taxon>
        <taxon>Devosia</taxon>
    </lineage>
</organism>
<reference evidence="1 3" key="1">
    <citation type="submission" date="2015-03" db="EMBL/GenBank/DDBJ databases">
        <authorList>
            <person name="Lepp D."/>
            <person name="Hassan Y.I."/>
            <person name="Li X.-Z."/>
            <person name="Zhou T."/>
        </authorList>
    </citation>
    <scope>NUCLEOTIDE SEQUENCE [LARGE SCALE GENOMIC DNA]</scope>
    <source>
        <strain evidence="1 3">Cr7-05</strain>
    </source>
</reference>
<name>A0A0F5PR08_9HYPH</name>
<evidence type="ECO:0000313" key="2">
    <source>
        <dbReference type="EMBL" id="SFD14304.1"/>
    </source>
</evidence>
<dbReference type="EMBL" id="FOMB01000023">
    <property type="protein sequence ID" value="SFD14304.1"/>
    <property type="molecule type" value="Genomic_DNA"/>
</dbReference>
<proteinExistence type="predicted"/>
<dbReference type="AlphaFoldDB" id="A0A0F5PR08"/>
<reference evidence="2 4" key="2">
    <citation type="submission" date="2016-10" db="EMBL/GenBank/DDBJ databases">
        <authorList>
            <person name="de Groot N.N."/>
        </authorList>
    </citation>
    <scope>NUCLEOTIDE SEQUENCE [LARGE SCALE GENOMIC DNA]</scope>
    <source>
        <strain evidence="2 4">CGMCC 1.10210</strain>
    </source>
</reference>
<accession>A0A0F5PR08</accession>